<proteinExistence type="predicted"/>
<keyword evidence="2" id="KW-1185">Reference proteome</keyword>
<protein>
    <submittedName>
        <fullName evidence="1">Uncharacterized protein</fullName>
    </submittedName>
</protein>
<name>A0A843U8Q0_COLES</name>
<dbReference type="EMBL" id="NMUH01000307">
    <property type="protein sequence ID" value="MQL76599.1"/>
    <property type="molecule type" value="Genomic_DNA"/>
</dbReference>
<dbReference type="AlphaFoldDB" id="A0A843U8Q0"/>
<dbReference type="Proteomes" id="UP000652761">
    <property type="component" value="Unassembled WGS sequence"/>
</dbReference>
<comment type="caution">
    <text evidence="1">The sequence shown here is derived from an EMBL/GenBank/DDBJ whole genome shotgun (WGS) entry which is preliminary data.</text>
</comment>
<reference evidence="1" key="1">
    <citation type="submission" date="2017-07" db="EMBL/GenBank/DDBJ databases">
        <title>Taro Niue Genome Assembly and Annotation.</title>
        <authorList>
            <person name="Atibalentja N."/>
            <person name="Keating K."/>
            <person name="Fields C.J."/>
        </authorList>
    </citation>
    <scope>NUCLEOTIDE SEQUENCE</scope>
    <source>
        <strain evidence="1">Niue_2</strain>
        <tissue evidence="1">Leaf</tissue>
    </source>
</reference>
<sequence>MVVRTAASSRLQSSLSWSETLRMAGVLPSADQPVLLLTASLFTAPEPPREARRGTVVRPDYGGYCCVLCVPAPTLTRVEVWIWVEDKMSVDAPDRLTSVAGRVSSEGDGVVVIIPIASSGSPSQLYVTLGVDRSIFDVLYYKSPACIKDGYLDNSFLSTLSVNPASEGDAIYRCVLNLPFRPDRAVKALSGVGSYCGVPVASSATRATFVTFWWFVQGGVHTGTVFGAWVRRWRGGFASLELAQVCVVARRLVVRRLFRNASSVGYPRFFVSQARCVCCARGLSRYSVTYWAPASHVTSASLTELGPESLKVPGMGLQSGLRVRGYETESGVCLGGGTVMVVVLWGYLVVVAPVASSATRAAFAAFRWFVRRGVHAGTVFGTWVRWWHGGFASLELARVAWLVCFPRLVVRHLFRNASSVGYPRFFVSQARCVCCARAGLRVRGYETESGVCLGGGIVKVVVPWGYLVVVGAECVVDWFVVVNPVTLRGWVACEACGLGDRLLWCFACEAYGLGIQWLVD</sequence>
<gene>
    <name evidence="1" type="ORF">Taro_008990</name>
</gene>
<evidence type="ECO:0000313" key="2">
    <source>
        <dbReference type="Proteomes" id="UP000652761"/>
    </source>
</evidence>
<evidence type="ECO:0000313" key="1">
    <source>
        <dbReference type="EMBL" id="MQL76599.1"/>
    </source>
</evidence>
<organism evidence="1 2">
    <name type="scientific">Colocasia esculenta</name>
    <name type="common">Wild taro</name>
    <name type="synonym">Arum esculentum</name>
    <dbReference type="NCBI Taxonomy" id="4460"/>
    <lineage>
        <taxon>Eukaryota</taxon>
        <taxon>Viridiplantae</taxon>
        <taxon>Streptophyta</taxon>
        <taxon>Embryophyta</taxon>
        <taxon>Tracheophyta</taxon>
        <taxon>Spermatophyta</taxon>
        <taxon>Magnoliopsida</taxon>
        <taxon>Liliopsida</taxon>
        <taxon>Araceae</taxon>
        <taxon>Aroideae</taxon>
        <taxon>Colocasieae</taxon>
        <taxon>Colocasia</taxon>
    </lineage>
</organism>
<accession>A0A843U8Q0</accession>